<sequence>MNNMLTIAKKEFQDIFRSRTFSIILVLLLVLTATSILVSTLVFKSQVSQYESSLALLLSMGKTPTEAAPQLYPLNLLRGVVDYIEIIGAIIGILLGYLSIAKEKNTRTMKLLLSKPITKKDIVFGKITGNFLFVSLTIVFVAAMILASFLAIGGISLTAVDYYKILAVVILSIAYIMVFFTLSFFLSIQQKSLSNALMICFTIWLVFVLVLPQIGDTMDPDNQVPGGFFKSMGFDKPQEKAVMAKFSGYENTRDFIEQLSVTKHYERAGFAIFGVKTKYNDMPFPDILADQWFNIVSVFGLLAAGIFADAFIMYRNREAWSV</sequence>
<feature type="transmembrane region" description="Helical" evidence="1">
    <location>
        <begin position="292"/>
        <end position="314"/>
    </location>
</feature>
<dbReference type="PANTHER" id="PTHR43471">
    <property type="entry name" value="ABC TRANSPORTER PERMEASE"/>
    <property type="match status" value="1"/>
</dbReference>
<feature type="transmembrane region" description="Helical" evidence="1">
    <location>
        <begin position="83"/>
        <end position="101"/>
    </location>
</feature>
<keyword evidence="1" id="KW-0812">Transmembrane</keyword>
<keyword evidence="3" id="KW-1185">Reference proteome</keyword>
<dbReference type="GO" id="GO:0005886">
    <property type="term" value="C:plasma membrane"/>
    <property type="evidence" value="ECO:0007669"/>
    <property type="project" value="UniProtKB-SubCell"/>
</dbReference>
<organism evidence="2 3">
    <name type="scientific">Methanolobus vulcani</name>
    <dbReference type="NCBI Taxonomy" id="38026"/>
    <lineage>
        <taxon>Archaea</taxon>
        <taxon>Methanobacteriati</taxon>
        <taxon>Methanobacteriota</taxon>
        <taxon>Stenosarchaea group</taxon>
        <taxon>Methanomicrobia</taxon>
        <taxon>Methanosarcinales</taxon>
        <taxon>Methanosarcinaceae</taxon>
        <taxon>Methanolobus</taxon>
    </lineage>
</organism>
<dbReference type="Pfam" id="PF12679">
    <property type="entry name" value="ABC2_membrane_2"/>
    <property type="match status" value="1"/>
</dbReference>
<protein>
    <submittedName>
        <fullName evidence="2">ABC-2 type transport system permease protein</fullName>
    </submittedName>
</protein>
<feature type="transmembrane region" description="Helical" evidence="1">
    <location>
        <begin position="122"/>
        <end position="153"/>
    </location>
</feature>
<dbReference type="AlphaFoldDB" id="A0A7Z7FF54"/>
<proteinExistence type="predicted"/>
<gene>
    <name evidence="2" type="ORF">SAMN04488589_2205</name>
</gene>
<name>A0A7Z7FF54_9EURY</name>
<feature type="transmembrane region" description="Helical" evidence="1">
    <location>
        <begin position="193"/>
        <end position="214"/>
    </location>
</feature>
<comment type="caution">
    <text evidence="2">The sequence shown here is derived from an EMBL/GenBank/DDBJ whole genome shotgun (WGS) entry which is preliminary data.</text>
</comment>
<dbReference type="EMBL" id="FNCA01000007">
    <property type="protein sequence ID" value="SDG11639.1"/>
    <property type="molecule type" value="Genomic_DNA"/>
</dbReference>
<evidence type="ECO:0000256" key="1">
    <source>
        <dbReference type="SAM" id="Phobius"/>
    </source>
</evidence>
<dbReference type="Proteomes" id="UP000199259">
    <property type="component" value="Unassembled WGS sequence"/>
</dbReference>
<feature type="transmembrane region" description="Helical" evidence="1">
    <location>
        <begin position="165"/>
        <end position="186"/>
    </location>
</feature>
<dbReference type="RefSeq" id="WP_091710491.1">
    <property type="nucleotide sequence ID" value="NZ_FNCA01000007.1"/>
</dbReference>
<accession>A0A7Z7FF54</accession>
<keyword evidence="1" id="KW-0472">Membrane</keyword>
<dbReference type="GO" id="GO:0140359">
    <property type="term" value="F:ABC-type transporter activity"/>
    <property type="evidence" value="ECO:0007669"/>
    <property type="project" value="InterPro"/>
</dbReference>
<evidence type="ECO:0000313" key="3">
    <source>
        <dbReference type="Proteomes" id="UP000199259"/>
    </source>
</evidence>
<reference evidence="2 3" key="1">
    <citation type="submission" date="2016-10" db="EMBL/GenBank/DDBJ databases">
        <authorList>
            <person name="Varghese N."/>
            <person name="Submissions S."/>
        </authorList>
    </citation>
    <scope>NUCLEOTIDE SEQUENCE [LARGE SCALE GENOMIC DNA]</scope>
    <source>
        <strain evidence="2 3">PL 12/M</strain>
    </source>
</reference>
<keyword evidence="1" id="KW-1133">Transmembrane helix</keyword>
<feature type="transmembrane region" description="Helical" evidence="1">
    <location>
        <begin position="21"/>
        <end position="43"/>
    </location>
</feature>
<evidence type="ECO:0000313" key="2">
    <source>
        <dbReference type="EMBL" id="SDG11639.1"/>
    </source>
</evidence>